<evidence type="ECO:0000256" key="3">
    <source>
        <dbReference type="ARBA" id="ARBA00022695"/>
    </source>
</evidence>
<evidence type="ECO:0000256" key="5">
    <source>
        <dbReference type="ARBA" id="ARBA00022932"/>
    </source>
</evidence>
<dbReference type="EMBL" id="CP081297">
    <property type="protein sequence ID" value="QZD86916.1"/>
    <property type="molecule type" value="Genomic_DNA"/>
</dbReference>
<dbReference type="Proteomes" id="UP000824280">
    <property type="component" value="Chromosome"/>
</dbReference>
<sequence>MKLKGAEFAAKAPGIVRDCSIYFFCGQDEAGASAAAGELVAMLPEPGERVEIPGPDLRSDPAKLGDEARSSSLFGDKRHIWSRVTGDEAHAALEALIKTGDMGAGEACPVIIIATSATDKSRTAKLLEKRKDAVVAMFYPPDLRSVTQAVRAMGDAAGVRLDGAVAERIARGANLDVRLAQSEVTKLATYLDANPQSPKPGSMDHLDAVGAASEEDGFASLVNAVLGGQTNKVSGEIARMKQIGLNPVGTLLAIERRAAQLARISAALGNRRYQDLDKGQKARLGIFWKEERDIAEQVNRWRGPKLDRLTNGLVKLHRELLSNSQAAELLLSQGLTNLARLAARR</sequence>
<keyword evidence="3" id="KW-0548">Nucleotidyltransferase</keyword>
<keyword evidence="5" id="KW-0239">DNA-directed DNA polymerase</keyword>
<dbReference type="InterPro" id="IPR027417">
    <property type="entry name" value="P-loop_NTPase"/>
</dbReference>
<evidence type="ECO:0000256" key="7">
    <source>
        <dbReference type="ARBA" id="ARBA00049244"/>
    </source>
</evidence>
<dbReference type="InterPro" id="IPR005790">
    <property type="entry name" value="DNA_polIII_delta"/>
</dbReference>
<dbReference type="InterPro" id="IPR008921">
    <property type="entry name" value="DNA_pol3_clamp-load_cplx_C"/>
</dbReference>
<comment type="similarity">
    <text evidence="6">Belongs to the DNA polymerase HolA subunit family.</text>
</comment>
<organism evidence="8 9">
    <name type="scientific">Qipengyuania psychrotolerans</name>
    <dbReference type="NCBI Taxonomy" id="2867238"/>
    <lineage>
        <taxon>Bacteria</taxon>
        <taxon>Pseudomonadati</taxon>
        <taxon>Pseudomonadota</taxon>
        <taxon>Alphaproteobacteria</taxon>
        <taxon>Sphingomonadales</taxon>
        <taxon>Erythrobacteraceae</taxon>
        <taxon>Qipengyuania</taxon>
    </lineage>
</organism>
<evidence type="ECO:0000256" key="6">
    <source>
        <dbReference type="ARBA" id="ARBA00034754"/>
    </source>
</evidence>
<dbReference type="EC" id="2.7.7.7" evidence="1"/>
<reference evidence="8 9" key="1">
    <citation type="submission" date="2021-08" db="EMBL/GenBank/DDBJ databases">
        <title>Comparative Genomics Analysis of the Genus Qipengyuania Reveals Extensive Genetic Diversity and Metabolic Versatility, Including the Description of Fifteen Novel Species.</title>
        <authorList>
            <person name="Liu Y."/>
        </authorList>
    </citation>
    <scope>NUCLEOTIDE SEQUENCE [LARGE SCALE GENOMIC DNA]</scope>
    <source>
        <strain evidence="8 9">1XM2-8</strain>
    </source>
</reference>
<dbReference type="RefSeq" id="WP_221422457.1">
    <property type="nucleotide sequence ID" value="NZ_CP081297.1"/>
</dbReference>
<keyword evidence="2" id="KW-0808">Transferase</keyword>
<comment type="catalytic activity">
    <reaction evidence="7">
        <text>DNA(n) + a 2'-deoxyribonucleoside 5'-triphosphate = DNA(n+1) + diphosphate</text>
        <dbReference type="Rhea" id="RHEA:22508"/>
        <dbReference type="Rhea" id="RHEA-COMP:17339"/>
        <dbReference type="Rhea" id="RHEA-COMP:17340"/>
        <dbReference type="ChEBI" id="CHEBI:33019"/>
        <dbReference type="ChEBI" id="CHEBI:61560"/>
        <dbReference type="ChEBI" id="CHEBI:173112"/>
        <dbReference type="EC" id="2.7.7.7"/>
    </reaction>
</comment>
<evidence type="ECO:0000313" key="9">
    <source>
        <dbReference type="Proteomes" id="UP000824280"/>
    </source>
</evidence>
<dbReference type="PANTHER" id="PTHR34388:SF1">
    <property type="entry name" value="DNA POLYMERASE III SUBUNIT DELTA"/>
    <property type="match status" value="1"/>
</dbReference>
<keyword evidence="4" id="KW-0235">DNA replication</keyword>
<dbReference type="PANTHER" id="PTHR34388">
    <property type="entry name" value="DNA POLYMERASE III SUBUNIT DELTA"/>
    <property type="match status" value="1"/>
</dbReference>
<evidence type="ECO:0000256" key="1">
    <source>
        <dbReference type="ARBA" id="ARBA00012417"/>
    </source>
</evidence>
<dbReference type="SUPFAM" id="SSF52540">
    <property type="entry name" value="P-loop containing nucleoside triphosphate hydrolases"/>
    <property type="match status" value="1"/>
</dbReference>
<dbReference type="NCBIfam" id="TIGR01128">
    <property type="entry name" value="holA"/>
    <property type="match status" value="1"/>
</dbReference>
<dbReference type="SUPFAM" id="SSF48019">
    <property type="entry name" value="post-AAA+ oligomerization domain-like"/>
    <property type="match status" value="1"/>
</dbReference>
<name>A0ABX8ZD40_9SPHN</name>
<evidence type="ECO:0000256" key="2">
    <source>
        <dbReference type="ARBA" id="ARBA00022679"/>
    </source>
</evidence>
<gene>
    <name evidence="8" type="ORF">K3166_12095</name>
</gene>
<accession>A0ABX8ZD40</accession>
<evidence type="ECO:0000313" key="8">
    <source>
        <dbReference type="EMBL" id="QZD86916.1"/>
    </source>
</evidence>
<proteinExistence type="inferred from homology"/>
<keyword evidence="9" id="KW-1185">Reference proteome</keyword>
<protein>
    <recommendedName>
        <fullName evidence="1">DNA-directed DNA polymerase</fullName>
        <ecNumber evidence="1">2.7.7.7</ecNumber>
    </recommendedName>
</protein>
<evidence type="ECO:0000256" key="4">
    <source>
        <dbReference type="ARBA" id="ARBA00022705"/>
    </source>
</evidence>